<name>A0A7R9LFD3_9ACAR</name>
<dbReference type="EMBL" id="OC877151">
    <property type="protein sequence ID" value="CAD7639809.1"/>
    <property type="molecule type" value="Genomic_DNA"/>
</dbReference>
<keyword evidence="3" id="KW-1185">Reference proteome</keyword>
<organism evidence="2">
    <name type="scientific">Medioppia subpectinata</name>
    <dbReference type="NCBI Taxonomy" id="1979941"/>
    <lineage>
        <taxon>Eukaryota</taxon>
        <taxon>Metazoa</taxon>
        <taxon>Ecdysozoa</taxon>
        <taxon>Arthropoda</taxon>
        <taxon>Chelicerata</taxon>
        <taxon>Arachnida</taxon>
        <taxon>Acari</taxon>
        <taxon>Acariformes</taxon>
        <taxon>Sarcoptiformes</taxon>
        <taxon>Oribatida</taxon>
        <taxon>Brachypylina</taxon>
        <taxon>Oppioidea</taxon>
        <taxon>Oppiidae</taxon>
        <taxon>Medioppia</taxon>
    </lineage>
</organism>
<reference evidence="2" key="1">
    <citation type="submission" date="2020-11" db="EMBL/GenBank/DDBJ databases">
        <authorList>
            <person name="Tran Van P."/>
        </authorList>
    </citation>
    <scope>NUCLEOTIDE SEQUENCE</scope>
</reference>
<protein>
    <submittedName>
        <fullName evidence="2">Uncharacterized protein</fullName>
    </submittedName>
</protein>
<keyword evidence="1" id="KW-0472">Membrane</keyword>
<keyword evidence="1" id="KW-1133">Transmembrane helix</keyword>
<proteinExistence type="predicted"/>
<evidence type="ECO:0000313" key="3">
    <source>
        <dbReference type="Proteomes" id="UP000759131"/>
    </source>
</evidence>
<evidence type="ECO:0000256" key="1">
    <source>
        <dbReference type="SAM" id="Phobius"/>
    </source>
</evidence>
<dbReference type="OrthoDB" id="6503560at2759"/>
<feature type="transmembrane region" description="Helical" evidence="1">
    <location>
        <begin position="12"/>
        <end position="28"/>
    </location>
</feature>
<keyword evidence="1" id="KW-0812">Transmembrane</keyword>
<sequence length="215" mass="24927">MHSFQQNIKHKMNLLNSITLIVIYLLNMCHKTVICGPLDTMVDVKGNNAIKEIRILYQLSHKEDIPQVYSIVRGSPLHAEIDFMPTYIPANTQYVAITVIIPEFTCFGRQYILGFHRERWQMPACRLCTNIDQKYTMPVVLYLGPDSGCYDGRVPTYWKVEAIPYNRPLSDNTDLIIGLVYDKDKQLRICTTDEKEECFNAKNIFVSNTRSGRRR</sequence>
<dbReference type="Proteomes" id="UP000759131">
    <property type="component" value="Unassembled WGS sequence"/>
</dbReference>
<dbReference type="AlphaFoldDB" id="A0A7R9LFD3"/>
<gene>
    <name evidence="2" type="ORF">OSB1V03_LOCUS17928</name>
</gene>
<dbReference type="EMBL" id="CAJPIZ010022576">
    <property type="protein sequence ID" value="CAG2117976.1"/>
    <property type="molecule type" value="Genomic_DNA"/>
</dbReference>
<evidence type="ECO:0000313" key="2">
    <source>
        <dbReference type="EMBL" id="CAD7639809.1"/>
    </source>
</evidence>
<accession>A0A7R9LFD3</accession>